<feature type="transmembrane region" description="Helical" evidence="2">
    <location>
        <begin position="200"/>
        <end position="224"/>
    </location>
</feature>
<organism evidence="4 5">
    <name type="scientific">Exidia glandulosa HHB12029</name>
    <dbReference type="NCBI Taxonomy" id="1314781"/>
    <lineage>
        <taxon>Eukaryota</taxon>
        <taxon>Fungi</taxon>
        <taxon>Dikarya</taxon>
        <taxon>Basidiomycota</taxon>
        <taxon>Agaricomycotina</taxon>
        <taxon>Agaricomycetes</taxon>
        <taxon>Auriculariales</taxon>
        <taxon>Exidiaceae</taxon>
        <taxon>Exidia</taxon>
    </lineage>
</organism>
<keyword evidence="2" id="KW-0472">Membrane</keyword>
<dbReference type="STRING" id="1314781.A0A165LZD6"/>
<dbReference type="OrthoDB" id="3221808at2759"/>
<evidence type="ECO:0000256" key="1">
    <source>
        <dbReference type="SAM" id="MobiDB-lite"/>
    </source>
</evidence>
<dbReference type="AlphaFoldDB" id="A0A165LZD6"/>
<keyword evidence="2" id="KW-1133">Transmembrane helix</keyword>
<feature type="transmembrane region" description="Helical" evidence="2">
    <location>
        <begin position="133"/>
        <end position="153"/>
    </location>
</feature>
<keyword evidence="2" id="KW-0812">Transmembrane</keyword>
<feature type="domain" description="DUF6535" evidence="3">
    <location>
        <begin position="38"/>
        <end position="226"/>
    </location>
</feature>
<sequence>MAHALRWVTVVLASRHHGLDDGGFDFLGKELDDNARIWNVYRDEITADDKAHGFELWLQTLDILLIFAGLFSAVVTAFLIDSYKLLQKPDPNDFIAAALYALVVATNNSALLVDLPKPRPLSSVPSNSERWVNALWFTSLVIALAVALLAILAKQWLQEFHRRLADSGAAGSTPTPSNEWTRKRWFYLRGMTQTWPMDGFITYLLPFMLHIALFLFLAGLSLFLWSVDDIVSRIVLALTAFIIAFYVACTLLPLWCPDAPTSTPLLKQLLAVVHTVPTSLLHMSIAFCKFLEKFETPNSSSAQSLPSPAQTPSPAAYSLVQGQRNRLEGTLVRLQKTKDPSVVRPESPDERNRRLSDVLTWLIVSCTNENAVMIGFQGVGALDIDSEVIPRLREATVGMSALAHFGSNKTPSTLDAIRAIRSELVLGRGSWQSTEIVLNVPAPMLTALTDTHYPTAILLRSALGGHICSFDRLIQYVDWTSEYHVSSLASTSRLLLRCKGTLHFDVLTELLPFLDYTTLSLQDYDRILSLCPDHTDTITHGDAADRCVATLLHVAASVDYYGPSVTRAIWRLMPRVDHNATAHRLERHLDTLEDLFSRFPKAVFANQPRPDLCAYARQSTVNPVLAMYAAMALLQSHLPPIRSEQRVDDETVFKKHLPVALEQLLRTEMTASQSHSAHIHQEVWVKVLKQTIHPSFCHGLHDPGHYHSMAASLSWLDRRKIVPNTVLDDLTSRLWKAISHHLSRQPEDKFEHWPQWADLWSEWRKDTSMLHLAQHFRELFCDWRQRRVELEKWDNPWRAFFTIVDDAKPCTECPGTPPARWPDEPETASATVPSPAAQQDSNVPSIAASETTSSVALAVSLWNLVGKVYDNSGK</sequence>
<dbReference type="Proteomes" id="UP000077266">
    <property type="component" value="Unassembled WGS sequence"/>
</dbReference>
<protein>
    <recommendedName>
        <fullName evidence="3">DUF6535 domain-containing protein</fullName>
    </recommendedName>
</protein>
<accession>A0A165LZD6</accession>
<proteinExistence type="predicted"/>
<feature type="transmembrane region" description="Helical" evidence="2">
    <location>
        <begin position="230"/>
        <end position="256"/>
    </location>
</feature>
<evidence type="ECO:0000256" key="2">
    <source>
        <dbReference type="SAM" id="Phobius"/>
    </source>
</evidence>
<feature type="transmembrane region" description="Helical" evidence="2">
    <location>
        <begin position="94"/>
        <end position="113"/>
    </location>
</feature>
<feature type="compositionally biased region" description="Polar residues" evidence="1">
    <location>
        <begin position="828"/>
        <end position="848"/>
    </location>
</feature>
<evidence type="ECO:0000313" key="5">
    <source>
        <dbReference type="Proteomes" id="UP000077266"/>
    </source>
</evidence>
<keyword evidence="5" id="KW-1185">Reference proteome</keyword>
<dbReference type="EMBL" id="KV425917">
    <property type="protein sequence ID" value="KZV98545.1"/>
    <property type="molecule type" value="Genomic_DNA"/>
</dbReference>
<reference evidence="4 5" key="1">
    <citation type="journal article" date="2016" name="Mol. Biol. Evol.">
        <title>Comparative Genomics of Early-Diverging Mushroom-Forming Fungi Provides Insights into the Origins of Lignocellulose Decay Capabilities.</title>
        <authorList>
            <person name="Nagy L.G."/>
            <person name="Riley R."/>
            <person name="Tritt A."/>
            <person name="Adam C."/>
            <person name="Daum C."/>
            <person name="Floudas D."/>
            <person name="Sun H."/>
            <person name="Yadav J.S."/>
            <person name="Pangilinan J."/>
            <person name="Larsson K.H."/>
            <person name="Matsuura K."/>
            <person name="Barry K."/>
            <person name="Labutti K."/>
            <person name="Kuo R."/>
            <person name="Ohm R.A."/>
            <person name="Bhattacharya S.S."/>
            <person name="Shirouzu T."/>
            <person name="Yoshinaga Y."/>
            <person name="Martin F.M."/>
            <person name="Grigoriev I.V."/>
            <person name="Hibbett D.S."/>
        </authorList>
    </citation>
    <scope>NUCLEOTIDE SEQUENCE [LARGE SCALE GENOMIC DNA]</scope>
    <source>
        <strain evidence="4 5">HHB12029</strain>
    </source>
</reference>
<feature type="region of interest" description="Disordered" evidence="1">
    <location>
        <begin position="813"/>
        <end position="848"/>
    </location>
</feature>
<dbReference type="InterPro" id="IPR045338">
    <property type="entry name" value="DUF6535"/>
</dbReference>
<name>A0A165LZD6_EXIGL</name>
<feature type="transmembrane region" description="Helical" evidence="2">
    <location>
        <begin position="63"/>
        <end position="82"/>
    </location>
</feature>
<evidence type="ECO:0000259" key="3">
    <source>
        <dbReference type="Pfam" id="PF20153"/>
    </source>
</evidence>
<dbReference type="Pfam" id="PF20153">
    <property type="entry name" value="DUF6535"/>
    <property type="match status" value="1"/>
</dbReference>
<evidence type="ECO:0000313" key="4">
    <source>
        <dbReference type="EMBL" id="KZV98545.1"/>
    </source>
</evidence>
<gene>
    <name evidence="4" type="ORF">EXIGLDRAFT_700782</name>
</gene>
<dbReference type="InParanoid" id="A0A165LZD6"/>